<keyword evidence="4 8" id="KW-0812">Transmembrane</keyword>
<dbReference type="NCBIfam" id="TIGR03426">
    <property type="entry name" value="shape_MreD"/>
    <property type="match status" value="1"/>
</dbReference>
<keyword evidence="5" id="KW-0133">Cell shape</keyword>
<feature type="transmembrane region" description="Helical" evidence="8">
    <location>
        <begin position="103"/>
        <end position="127"/>
    </location>
</feature>
<organism evidence="9 10">
    <name type="scientific">Streptomyces abyssalis</name>
    <dbReference type="NCBI Taxonomy" id="933944"/>
    <lineage>
        <taxon>Bacteria</taxon>
        <taxon>Bacillati</taxon>
        <taxon>Actinomycetota</taxon>
        <taxon>Actinomycetes</taxon>
        <taxon>Kitasatosporales</taxon>
        <taxon>Streptomycetaceae</taxon>
        <taxon>Streptomyces</taxon>
    </lineage>
</organism>
<protein>
    <submittedName>
        <fullName evidence="9">Rod shape-determining protein MreD</fullName>
    </submittedName>
</protein>
<evidence type="ECO:0000256" key="7">
    <source>
        <dbReference type="ARBA" id="ARBA00023136"/>
    </source>
</evidence>
<keyword evidence="10" id="KW-1185">Reference proteome</keyword>
<keyword evidence="3" id="KW-1003">Cell membrane</keyword>
<evidence type="ECO:0000256" key="2">
    <source>
        <dbReference type="ARBA" id="ARBA00007776"/>
    </source>
</evidence>
<dbReference type="PATRIC" id="fig|933944.5.peg.1397"/>
<evidence type="ECO:0000256" key="4">
    <source>
        <dbReference type="ARBA" id="ARBA00022692"/>
    </source>
</evidence>
<feature type="transmembrane region" description="Helical" evidence="8">
    <location>
        <begin position="74"/>
        <end position="91"/>
    </location>
</feature>
<evidence type="ECO:0000256" key="5">
    <source>
        <dbReference type="ARBA" id="ARBA00022960"/>
    </source>
</evidence>
<dbReference type="EMBL" id="LJGT01000040">
    <property type="protein sequence ID" value="OEU87918.1"/>
    <property type="molecule type" value="Genomic_DNA"/>
</dbReference>
<dbReference type="AlphaFoldDB" id="A0A1E7JJU6"/>
<dbReference type="GO" id="GO:0005886">
    <property type="term" value="C:plasma membrane"/>
    <property type="evidence" value="ECO:0007669"/>
    <property type="project" value="UniProtKB-SubCell"/>
</dbReference>
<name>A0A1E7JJU6_9ACTN</name>
<comment type="caution">
    <text evidence="9">The sequence shown here is derived from an EMBL/GenBank/DDBJ whole genome shotgun (WGS) entry which is preliminary data.</text>
</comment>
<dbReference type="GO" id="GO:0008360">
    <property type="term" value="P:regulation of cell shape"/>
    <property type="evidence" value="ECO:0007669"/>
    <property type="project" value="UniProtKB-KW"/>
</dbReference>
<evidence type="ECO:0000256" key="3">
    <source>
        <dbReference type="ARBA" id="ARBA00022475"/>
    </source>
</evidence>
<gene>
    <name evidence="9" type="ORF">AN215_16755</name>
</gene>
<keyword evidence="7 8" id="KW-0472">Membrane</keyword>
<dbReference type="STRING" id="933944.AN215_16755"/>
<dbReference type="Proteomes" id="UP000176087">
    <property type="component" value="Unassembled WGS sequence"/>
</dbReference>
<evidence type="ECO:0000256" key="6">
    <source>
        <dbReference type="ARBA" id="ARBA00022989"/>
    </source>
</evidence>
<comment type="subcellular location">
    <subcellularLocation>
        <location evidence="1">Cell membrane</location>
        <topology evidence="1">Multi-pass membrane protein</topology>
    </subcellularLocation>
</comment>
<dbReference type="Pfam" id="PF04093">
    <property type="entry name" value="MreD"/>
    <property type="match status" value="1"/>
</dbReference>
<reference evidence="9 10" key="1">
    <citation type="journal article" date="2016" name="Front. Microbiol.">
        <title>Comparative Genomics Analysis of Streptomyces Species Reveals Their Adaptation to the Marine Environment and Their Diversity at the Genomic Level.</title>
        <authorList>
            <person name="Tian X."/>
            <person name="Zhang Z."/>
            <person name="Yang T."/>
            <person name="Chen M."/>
            <person name="Li J."/>
            <person name="Chen F."/>
            <person name="Yang J."/>
            <person name="Li W."/>
            <person name="Zhang B."/>
            <person name="Zhang Z."/>
            <person name="Wu J."/>
            <person name="Zhang C."/>
            <person name="Long L."/>
            <person name="Xiao J."/>
        </authorList>
    </citation>
    <scope>NUCLEOTIDE SEQUENCE [LARGE SCALE GENOMIC DNA]</scope>
    <source>
        <strain evidence="9 10">SCSIO 10390</strain>
    </source>
</reference>
<proteinExistence type="inferred from homology"/>
<feature type="transmembrane region" description="Helical" evidence="8">
    <location>
        <begin position="36"/>
        <end position="62"/>
    </location>
</feature>
<keyword evidence="6 8" id="KW-1133">Transmembrane helix</keyword>
<dbReference type="InterPro" id="IPR007227">
    <property type="entry name" value="Cell_shape_determining_MreD"/>
</dbReference>
<evidence type="ECO:0000256" key="1">
    <source>
        <dbReference type="ARBA" id="ARBA00004651"/>
    </source>
</evidence>
<feature type="transmembrane region" description="Helical" evidence="8">
    <location>
        <begin position="6"/>
        <end position="24"/>
    </location>
</feature>
<evidence type="ECO:0000313" key="9">
    <source>
        <dbReference type="EMBL" id="OEU87918.1"/>
    </source>
</evidence>
<evidence type="ECO:0000313" key="10">
    <source>
        <dbReference type="Proteomes" id="UP000176087"/>
    </source>
</evidence>
<feature type="transmembrane region" description="Helical" evidence="8">
    <location>
        <begin position="139"/>
        <end position="162"/>
    </location>
</feature>
<dbReference type="OrthoDB" id="3473300at2"/>
<sequence>MYINRILLSAVLVVGALIAQVSVLARLQLPGAVPDLLLLVLLGLAMVYGHTAGAVTGFLGGLLADLAPPAEHAVGRYALVLCIIGYVAGLTKPEGAQHRSATVPMLVVASAAVGSTLLYAGVGTLVGDTAAGQVGLLPLLFTATLYDLLLAPFVVPLIMWVARRTERGVITSDASGVGSMGRSDKGAYGWLSSGTGLQVGGSLFGKGRNGGPVRNARNGKAVRMGIQRGSLLDKPGRKGRTGKIKGVKRL</sequence>
<evidence type="ECO:0000256" key="8">
    <source>
        <dbReference type="SAM" id="Phobius"/>
    </source>
</evidence>
<dbReference type="RefSeq" id="WP_070013776.1">
    <property type="nucleotide sequence ID" value="NZ_LJGS01000044.1"/>
</dbReference>
<accession>A0A1E7JJU6</accession>
<comment type="similarity">
    <text evidence="2">Belongs to the MreD family.</text>
</comment>